<dbReference type="RefSeq" id="WP_052910430.1">
    <property type="nucleotide sequence ID" value="NZ_CP011859.1"/>
</dbReference>
<dbReference type="PANTHER" id="PTHR31984:SF16">
    <property type="match status" value="1"/>
</dbReference>
<dbReference type="PANTHER" id="PTHR31984">
    <property type="entry name" value="TRANSPORTER, PUTATIVE (DUF179)-RELATED"/>
    <property type="match status" value="1"/>
</dbReference>
<accession>A0A1S7DQ82</accession>
<dbReference type="AlphaFoldDB" id="A0A1S7DQ82"/>
<gene>
    <name evidence="1" type="ORF">AB406_0308</name>
</gene>
<name>A0A1S7DQ82_RIEAN</name>
<organism evidence="1 2">
    <name type="scientific">Riemerella anatipestifer</name>
    <name type="common">Moraxella anatipestifer</name>
    <dbReference type="NCBI Taxonomy" id="34085"/>
    <lineage>
        <taxon>Bacteria</taxon>
        <taxon>Pseudomonadati</taxon>
        <taxon>Bacteroidota</taxon>
        <taxon>Flavobacteriia</taxon>
        <taxon>Flavobacteriales</taxon>
        <taxon>Weeksellaceae</taxon>
        <taxon>Riemerella</taxon>
    </lineage>
</organism>
<evidence type="ECO:0000313" key="1">
    <source>
        <dbReference type="EMBL" id="AQY21268.1"/>
    </source>
</evidence>
<sequence>MNRSYKGKILISTPDVSGDIFSRSVVLIINHDEEGAFGLILNKKNPVLSHHFQKSLSPNLEVYSGGPVGTTQMFFIIKGNESALDVEKITEGYTFTENASKVIGAIMMGTLAPEDIKIFYGYSGWGAMQLDTEIKNRYWIPVENYEVDLTASFSHTLWKNIMENLGGLHLIWANTPEDVSLN</sequence>
<dbReference type="Gene3D" id="3.40.1740.10">
    <property type="entry name" value="VC0467-like"/>
    <property type="match status" value="1"/>
</dbReference>
<dbReference type="SUPFAM" id="SSF143456">
    <property type="entry name" value="VC0467-like"/>
    <property type="match status" value="1"/>
</dbReference>
<dbReference type="Pfam" id="PF02622">
    <property type="entry name" value="DUF179"/>
    <property type="match status" value="1"/>
</dbReference>
<proteinExistence type="predicted"/>
<evidence type="ECO:0000313" key="2">
    <source>
        <dbReference type="Proteomes" id="UP000189883"/>
    </source>
</evidence>
<dbReference type="Proteomes" id="UP000189883">
    <property type="component" value="Chromosome"/>
</dbReference>
<dbReference type="EMBL" id="CP011859">
    <property type="protein sequence ID" value="AQY21268.1"/>
    <property type="molecule type" value="Genomic_DNA"/>
</dbReference>
<protein>
    <submittedName>
        <fullName evidence="1">Uncharacterized protein</fullName>
    </submittedName>
</protein>
<reference evidence="1 2" key="1">
    <citation type="submission" date="2015-06" db="EMBL/GenBank/DDBJ databases">
        <title>R. anatipestifer strain HXb2 is the most virulent strain so far, and the genome sequence would help us uncover the pathogenesis.</title>
        <authorList>
            <person name="Hu Q."/>
            <person name="Qi J."/>
            <person name="Bo H."/>
            <person name="Liu G."/>
            <person name="Tao M."/>
            <person name="Ding Y."/>
            <person name="Xue Y."/>
        </authorList>
    </citation>
    <scope>NUCLEOTIDE SEQUENCE [LARGE SCALE GENOMIC DNA]</scope>
    <source>
        <strain evidence="1 2">HXb2</strain>
    </source>
</reference>
<dbReference type="InterPro" id="IPR003774">
    <property type="entry name" value="AlgH-like"/>
</dbReference>